<evidence type="ECO:0000313" key="1">
    <source>
        <dbReference type="EMBL" id="OHA03686.1"/>
    </source>
</evidence>
<comment type="caution">
    <text evidence="1">The sequence shown here is derived from an EMBL/GenBank/DDBJ whole genome shotgun (WGS) entry which is preliminary data.</text>
</comment>
<gene>
    <name evidence="1" type="ORF">A3C16_03560</name>
</gene>
<reference evidence="1 2" key="1">
    <citation type="journal article" date="2016" name="Nat. Commun.">
        <title>Thousands of microbial genomes shed light on interconnected biogeochemical processes in an aquifer system.</title>
        <authorList>
            <person name="Anantharaman K."/>
            <person name="Brown C.T."/>
            <person name="Hug L.A."/>
            <person name="Sharon I."/>
            <person name="Castelle C.J."/>
            <person name="Probst A.J."/>
            <person name="Thomas B.C."/>
            <person name="Singh A."/>
            <person name="Wilkins M.J."/>
            <person name="Karaoz U."/>
            <person name="Brodie E.L."/>
            <person name="Williams K.H."/>
            <person name="Hubbard S.S."/>
            <person name="Banfield J.F."/>
        </authorList>
    </citation>
    <scope>NUCLEOTIDE SEQUENCE [LARGE SCALE GENOMIC DNA]</scope>
</reference>
<dbReference type="EMBL" id="MHQL01000010">
    <property type="protein sequence ID" value="OHA03686.1"/>
    <property type="molecule type" value="Genomic_DNA"/>
</dbReference>
<accession>A0A1G2KW86</accession>
<evidence type="ECO:0000313" key="2">
    <source>
        <dbReference type="Proteomes" id="UP000177811"/>
    </source>
</evidence>
<sequence length="134" mass="15359">MRENKWQQFEMPDASYVLTDLGRPAIFFIPSYKLLQRCDGITAKELLHRFLFAEYGAYTTTLVPQFGLWKNGSDEPVYDECVQYRVSFAGPERIPKLLAKLAEIARLIGEECIYVEAGQYACLVSPNPVHEKPH</sequence>
<dbReference type="AlphaFoldDB" id="A0A1G2KW86"/>
<protein>
    <submittedName>
        <fullName evidence="1">Uncharacterized protein</fullName>
    </submittedName>
</protein>
<proteinExistence type="predicted"/>
<organism evidence="1 2">
    <name type="scientific">Candidatus Sungbacteria bacterium RIFCSPHIGHO2_02_FULL_51_29</name>
    <dbReference type="NCBI Taxonomy" id="1802273"/>
    <lineage>
        <taxon>Bacteria</taxon>
        <taxon>Candidatus Sungiibacteriota</taxon>
    </lineage>
</organism>
<name>A0A1G2KW86_9BACT</name>
<dbReference type="Proteomes" id="UP000177811">
    <property type="component" value="Unassembled WGS sequence"/>
</dbReference>